<evidence type="ECO:0000259" key="11">
    <source>
        <dbReference type="PROSITE" id="PS52019"/>
    </source>
</evidence>
<feature type="region of interest" description="Disordered" evidence="8">
    <location>
        <begin position="1441"/>
        <end position="1466"/>
    </location>
</feature>
<dbReference type="Pfam" id="PF02801">
    <property type="entry name" value="Ketoacyl-synt_C"/>
    <property type="match status" value="1"/>
</dbReference>
<dbReference type="Pfam" id="PF00109">
    <property type="entry name" value="ketoacyl-synt"/>
    <property type="match status" value="1"/>
</dbReference>
<keyword evidence="3" id="KW-0597">Phosphoprotein</keyword>
<dbReference type="InterPro" id="IPR049900">
    <property type="entry name" value="PKS_mFAS_DH"/>
</dbReference>
<evidence type="ECO:0000313" key="12">
    <source>
        <dbReference type="EMBL" id="WQF79379.1"/>
    </source>
</evidence>
<evidence type="ECO:0000256" key="3">
    <source>
        <dbReference type="ARBA" id="ARBA00022553"/>
    </source>
</evidence>
<dbReference type="InterPro" id="IPR014030">
    <property type="entry name" value="Ketoacyl_synth_N"/>
</dbReference>
<proteinExistence type="predicted"/>
<dbReference type="InterPro" id="IPR013217">
    <property type="entry name" value="Methyltransf_12"/>
</dbReference>
<dbReference type="InterPro" id="IPR001227">
    <property type="entry name" value="Ac_transferase_dom_sf"/>
</dbReference>
<dbReference type="InterPro" id="IPR016039">
    <property type="entry name" value="Thiolase-like"/>
</dbReference>
<evidence type="ECO:0000313" key="13">
    <source>
        <dbReference type="Proteomes" id="UP001322277"/>
    </source>
</evidence>
<feature type="active site" description="Proton acceptor; for dehydratase activity" evidence="7">
    <location>
        <position position="1362"/>
    </location>
</feature>
<dbReference type="RefSeq" id="XP_062776603.1">
    <property type="nucleotide sequence ID" value="XM_062920552.1"/>
</dbReference>
<dbReference type="SUPFAM" id="SSF53474">
    <property type="entry name" value="alpha/beta-Hydrolases"/>
    <property type="match status" value="1"/>
</dbReference>
<evidence type="ECO:0000256" key="4">
    <source>
        <dbReference type="ARBA" id="ARBA00022603"/>
    </source>
</evidence>
<dbReference type="PROSITE" id="PS52019">
    <property type="entry name" value="PKS_MFAS_DH"/>
    <property type="match status" value="1"/>
</dbReference>
<dbReference type="Gene3D" id="3.10.129.110">
    <property type="entry name" value="Polyketide synthase dehydratase"/>
    <property type="match status" value="1"/>
</dbReference>
<dbReference type="SUPFAM" id="SSF52151">
    <property type="entry name" value="FabD/lysophospholipase-like"/>
    <property type="match status" value="2"/>
</dbReference>
<dbReference type="SUPFAM" id="SSF53335">
    <property type="entry name" value="S-adenosyl-L-methionine-dependent methyltransferases"/>
    <property type="match status" value="1"/>
</dbReference>
<dbReference type="PANTHER" id="PTHR43775:SF21">
    <property type="entry name" value="NON-REDUCING POLYKETIDE SYNTHASE AUSA-RELATED"/>
    <property type="match status" value="1"/>
</dbReference>
<dbReference type="PROSITE" id="PS00012">
    <property type="entry name" value="PHOSPHOPANTETHEINE"/>
    <property type="match status" value="1"/>
</dbReference>
<dbReference type="InterPro" id="IPR032088">
    <property type="entry name" value="SAT"/>
</dbReference>
<dbReference type="GO" id="GO:0044550">
    <property type="term" value="P:secondary metabolite biosynthetic process"/>
    <property type="evidence" value="ECO:0007669"/>
    <property type="project" value="TreeGrafter"/>
</dbReference>
<feature type="region of interest" description="Disordered" evidence="8">
    <location>
        <begin position="1658"/>
        <end position="1688"/>
    </location>
</feature>
<dbReference type="SUPFAM" id="SSF47336">
    <property type="entry name" value="ACP-like"/>
    <property type="match status" value="1"/>
</dbReference>
<reference evidence="13" key="1">
    <citation type="journal article" date="2023" name="bioRxiv">
        <title>Complete genome of the Medicago anthracnose fungus, Colletotrichum destructivum, reveals a mini-chromosome-like region within a core chromosome.</title>
        <authorList>
            <person name="Lapalu N."/>
            <person name="Simon A."/>
            <person name="Lu A."/>
            <person name="Plaumann P.-L."/>
            <person name="Amselem J."/>
            <person name="Pigne S."/>
            <person name="Auger A."/>
            <person name="Koch C."/>
            <person name="Dallery J.-F."/>
            <person name="O'Connell R.J."/>
        </authorList>
    </citation>
    <scope>NUCLEOTIDE SEQUENCE [LARGE SCALE GENOMIC DNA]</scope>
    <source>
        <strain evidence="13">CBS 520.97</strain>
    </source>
</reference>
<organism evidence="12 13">
    <name type="scientific">Colletotrichum destructivum</name>
    <dbReference type="NCBI Taxonomy" id="34406"/>
    <lineage>
        <taxon>Eukaryota</taxon>
        <taxon>Fungi</taxon>
        <taxon>Dikarya</taxon>
        <taxon>Ascomycota</taxon>
        <taxon>Pezizomycotina</taxon>
        <taxon>Sordariomycetes</taxon>
        <taxon>Hypocreomycetidae</taxon>
        <taxon>Glomerellales</taxon>
        <taxon>Glomerellaceae</taxon>
        <taxon>Colletotrichum</taxon>
        <taxon>Colletotrichum destructivum species complex</taxon>
    </lineage>
</organism>
<dbReference type="GeneID" id="87940896"/>
<dbReference type="Pfam" id="PF00698">
    <property type="entry name" value="Acyl_transf_1"/>
    <property type="match status" value="1"/>
</dbReference>
<dbReference type="KEGG" id="cdet:87940896"/>
<dbReference type="PANTHER" id="PTHR43775">
    <property type="entry name" value="FATTY ACID SYNTHASE"/>
    <property type="match status" value="1"/>
</dbReference>
<protein>
    <submittedName>
        <fullName evidence="12">Acyl transferase domain superfamily, peptidase S9, prolyl oligopeptidase, catalytic</fullName>
    </submittedName>
</protein>
<dbReference type="InterPro" id="IPR029058">
    <property type="entry name" value="AB_hydrolase_fold"/>
</dbReference>
<dbReference type="GO" id="GO:0031177">
    <property type="term" value="F:phosphopantetheine binding"/>
    <property type="evidence" value="ECO:0007669"/>
    <property type="project" value="InterPro"/>
</dbReference>
<keyword evidence="5 12" id="KW-0808">Transferase</keyword>
<name>A0AAX4I7Z3_9PEZI</name>
<feature type="region of interest" description="C-terminal hotdog fold" evidence="7">
    <location>
        <begin position="1494"/>
        <end position="1645"/>
    </location>
</feature>
<dbReference type="InterPro" id="IPR036736">
    <property type="entry name" value="ACP-like_sf"/>
</dbReference>
<dbReference type="Proteomes" id="UP001322277">
    <property type="component" value="Chromosome 3"/>
</dbReference>
<dbReference type="InterPro" id="IPR014031">
    <property type="entry name" value="Ketoacyl_synth_C"/>
</dbReference>
<comment type="pathway">
    <text evidence="1">Secondary metabolite biosynthesis.</text>
</comment>
<dbReference type="GO" id="GO:0008236">
    <property type="term" value="F:serine-type peptidase activity"/>
    <property type="evidence" value="ECO:0007669"/>
    <property type="project" value="InterPro"/>
</dbReference>
<dbReference type="GO" id="GO:0008168">
    <property type="term" value="F:methyltransferase activity"/>
    <property type="evidence" value="ECO:0007669"/>
    <property type="project" value="UniProtKB-KW"/>
</dbReference>
<dbReference type="InterPro" id="IPR014043">
    <property type="entry name" value="Acyl_transferase_dom"/>
</dbReference>
<keyword evidence="2" id="KW-0596">Phosphopantetheine</keyword>
<dbReference type="InterPro" id="IPR001375">
    <property type="entry name" value="Peptidase_S9_cat"/>
</dbReference>
<dbReference type="InterPro" id="IPR016036">
    <property type="entry name" value="Malonyl_transacylase_ACP-bd"/>
</dbReference>
<dbReference type="GO" id="GO:0004312">
    <property type="term" value="F:fatty acid synthase activity"/>
    <property type="evidence" value="ECO:0007669"/>
    <property type="project" value="TreeGrafter"/>
</dbReference>
<evidence type="ECO:0000256" key="5">
    <source>
        <dbReference type="ARBA" id="ARBA00022679"/>
    </source>
</evidence>
<dbReference type="Pfam" id="PF18558">
    <property type="entry name" value="HTH_51"/>
    <property type="match status" value="1"/>
</dbReference>
<dbReference type="InterPro" id="IPR020806">
    <property type="entry name" value="PKS_PP-bd"/>
</dbReference>
<feature type="domain" description="PKS/mFAS DH" evidence="11">
    <location>
        <begin position="1330"/>
        <end position="1645"/>
    </location>
</feature>
<dbReference type="SUPFAM" id="SSF53901">
    <property type="entry name" value="Thiolase-like"/>
    <property type="match status" value="1"/>
</dbReference>
<accession>A0AAX4I7Z3</accession>
<feature type="compositionally biased region" description="Basic and acidic residues" evidence="8">
    <location>
        <begin position="1663"/>
        <end position="1675"/>
    </location>
</feature>
<dbReference type="SMART" id="SM00825">
    <property type="entry name" value="PKS_KS"/>
    <property type="match status" value="1"/>
</dbReference>
<dbReference type="InterPro" id="IPR041068">
    <property type="entry name" value="HTH_51"/>
</dbReference>
<gene>
    <name evidence="12" type="ORF">CDEST_04393</name>
</gene>
<dbReference type="GO" id="GO:0032259">
    <property type="term" value="P:methylation"/>
    <property type="evidence" value="ECO:0007669"/>
    <property type="project" value="UniProtKB-KW"/>
</dbReference>
<dbReference type="PROSITE" id="PS00606">
    <property type="entry name" value="KS3_1"/>
    <property type="match status" value="1"/>
</dbReference>
<dbReference type="Gene3D" id="3.40.50.1820">
    <property type="entry name" value="alpha/beta hydrolase"/>
    <property type="match status" value="1"/>
</dbReference>
<dbReference type="InterPro" id="IPR009081">
    <property type="entry name" value="PP-bd_ACP"/>
</dbReference>
<keyword evidence="4" id="KW-0489">Methyltransferase</keyword>
<dbReference type="Gene3D" id="3.40.366.10">
    <property type="entry name" value="Malonyl-Coenzyme A Acyl Carrier Protein, domain 2"/>
    <property type="match status" value="3"/>
</dbReference>
<evidence type="ECO:0000259" key="10">
    <source>
        <dbReference type="PROSITE" id="PS52004"/>
    </source>
</evidence>
<dbReference type="Pfam" id="PF00550">
    <property type="entry name" value="PP-binding"/>
    <property type="match status" value="1"/>
</dbReference>
<dbReference type="InterPro" id="IPR042104">
    <property type="entry name" value="PKS_dehydratase_sf"/>
</dbReference>
<dbReference type="EMBL" id="CP137307">
    <property type="protein sequence ID" value="WQF79379.1"/>
    <property type="molecule type" value="Genomic_DNA"/>
</dbReference>
<keyword evidence="6" id="KW-0511">Multifunctional enzyme</keyword>
<sequence length="2557" mass="280147">MGPPKEQSLWRLPSMLVFGPQGRISSEDLTELRSRLTSDEWLSKLYAAAQGLHNFWSNLVRFDSDLAQVAGESCLRDFAEWLSHARPFPCQPSEMPATLAFPINFLFQLCHYGALLRLMNEDNRQGAVLERLGDGGVQGFCVGFLSAITVASSLSEEELIETAVRALRLAVCIGAYVDKDAFYTEPACISVRGRQTETRSEERVAEVLQNFPEAYISAVTDEISVTITVSRNKLAKLKESLTAAGFLVQDVPVNGRFHNSAYAPEVEKLVSVFKGDSDLRFPGPERLRVGVRSATDGKMINQGDLVRHILDNTLLKPVVWYKTLELSTASLSPGPKCIALAGLSNSFPQSLCVEPDLRLLSLRGLTDDHAKTIQDNNINGLGGSHTPPHTPPGYTFGGRVSDWENGHDRYSGTQRKPALPEFPPHSVAIVGMAGRFPGANSVDELWELISTGSSTVTSPPERVGLDQLAEDNSQVRWWGNFIEDHDAFDHKFFNKSAREATACDPQQRKLLEVVYEALESSGYHSADSGVDSTDYGCYIGAVMNNYASNVSCHPPTAYATMGTSRAYFSGAISHHFGWTGPATTIDTACSSSLVAIHTACRAIAAGECSRAVAGGTNVITCPHDYRDLKAAGFLSPTGQCKPFDAGADGYCRGEAVGVVVLKSLDAAIEEKDHIFGVVVGSATNQNPKEGPIVVPNSKAQASLLKKVMDMSGVLSEDVTYVEAHGTGTGVGDPIEVQSLRDAFGGPSRTSTLHFSSIKGNIGHAEAASGAAGLIKTILMMRHEQIPPQASFGTLNPNIPALEPDGMAIPRELMPWNPRDRVACVNNYGAAGSNSVVLIREAPSINYDGTMADLATTPPSKWPLILSAANKASMSTYARKLLDWVRHARAAKSADISITDILFNLAHRANHALGHIAAMPVSDISDLESTVSVIASGEGVLTTSTSPPPPVVLVFGGQEGRFVGLSESVYQSSQIFRQHLDTCQQVSLNLGLDGLYPAIFQQAPVSDLITLHTALFAVQYASARAWIDCGLKVEAVIGHSFGQLTALCVAGVLSLLDALKLVAGRASLVEKHWGGAEAGAMIALHADRKQVDEILHEVRSKAGCVEIACFNGPKNHVVVGSAEAIQDVEAFVASRNQPRTSIRSQKLEVTHGFHSRFTEALLPQLSELAKGLEWKAPTIHLEICSEMQTTQTPDHRLVTEHTRRPVYFQQAVERLMQKYPQATWLEAGRGLSTTHLVQACAQDPGRHSFVAPRLTSSSAQDSLVDATVSLWREGHAVQYWPFHRSQRFQYRHLSLPPYQFQKTRHWLPYIRPASGIEENSPGTQPEEVKNQEFLSLLKGDRSAEAQFRISTQSDRFLALTAGHVMCGQALMPASAYIEVASRAALKLQGDMEATTWTPSIENLAMRAPIGVGLDQKPLDVIMKMKRLDSPEPSWSFSITVKSNPGDDRDSVPTHETTTGSVHLHRRTDSQVAQELRRVDSLIGHRRWEQITTHQDAEGMRGKHIYRAFGQVVEYSDAFKGIKTIACLGSEAAGTVSILPGLDDPPDQRQADTPMIDSFMQFGGFLVNYFNEATSPDSLFVCHHVQRVQFGPAFTPDGKDWFVWANMTSVDQGNLSADVYVSDTHSRKTVFTALGMTFGKISRASLTRMLGGSTARDVESLSALKTRDRGPAARDEVVTPAGEKPPGNNMSKRAEIFRIAASITDIPENELSGEMPLVDIGVDSLGATEMVGDITSTLNVTIDLATFLLFPNINAVIAHVDSQLGLQPRMENEAAKDPQVSMSHGDMNEIAKVTKPKRDNALKSDHSTLPIIRSIQESFDDVRLSFDRLGAGAQALDYWSDIYPDDVRLVLAYTTEAFHKLGCELRNLRPTEPVPEVEGILPRHRQLVRRLYQLLEDENVIKRSASGDYVRTNKTIETTTDEQIFGEIIDKHPLNSPIRHLLQAVGPHLAACLVGGEDARQILFGNRLNKKWLEQLYMEWPMLVTATKLLGDFMLHAFRKTSGSGPLSGPFRILEVGAGTGGTTRHLVDLLTRNGIQFEYCFTDISASLVQKAKTSFADVDGMTFAVLDIEQEPAAELADGFHVIISTNCIHATRNITHSLSNLRKMLREDGALALIEMTAPRPLYVFDVIVGLLEGWWLFEDGRSHALADVDFWARAFTDAGFREVLWSDGATLEAKTVRVLCGFRTTGAPRIPQETRKRNGGSGAGAGDVRIQEVVYKTVGPQEIHADIYCPSIADPARKMPVALMIHGGSHVIFSRKDIRPPQTRIMLDMGLLPVSLDHRLCPETRLVDGPMVDVCEAVEWARTTLPHIELTNTDIKPDPDNVVVVGWSSGGQLALSTGWTTVERGLRPPNAILAFYCPTDYEDDWWQKPIQPIGAEDKGEDYDVLKAVQDKPITNYGIIGAWEPLSDPRIRSDPRARIVLHMNWKAQTLPVVIGGLPSRSLASRERPEIQDWNALTQPPIEEVRRCSPLAQVRSGSYATPTFMVHGTADDLIPWQQSFRTVEEMKTRGVDAQLVLVPEGPHVCDMSHDPESAGWKAVLEAYQWLENHAFSHSRHS</sequence>
<dbReference type="GO" id="GO:0004315">
    <property type="term" value="F:3-oxoacyl-[acyl-carrier-protein] synthase activity"/>
    <property type="evidence" value="ECO:0007669"/>
    <property type="project" value="InterPro"/>
</dbReference>
<dbReference type="InterPro" id="IPR018201">
    <property type="entry name" value="Ketoacyl_synth_AS"/>
</dbReference>
<dbReference type="Gene3D" id="1.10.1200.10">
    <property type="entry name" value="ACP-like"/>
    <property type="match status" value="1"/>
</dbReference>
<dbReference type="Pfam" id="PF08242">
    <property type="entry name" value="Methyltransf_12"/>
    <property type="match status" value="1"/>
</dbReference>
<dbReference type="Gene3D" id="3.30.70.3290">
    <property type="match status" value="1"/>
</dbReference>
<feature type="domain" description="Carrier" evidence="9">
    <location>
        <begin position="1685"/>
        <end position="1762"/>
    </location>
</feature>
<dbReference type="PROSITE" id="PS50075">
    <property type="entry name" value="CARRIER"/>
    <property type="match status" value="1"/>
</dbReference>
<dbReference type="Pfam" id="PF00326">
    <property type="entry name" value="Peptidase_S9"/>
    <property type="match status" value="1"/>
</dbReference>
<feature type="domain" description="Ketosynthase family 3 (KS3)" evidence="10">
    <location>
        <begin position="424"/>
        <end position="840"/>
    </location>
</feature>
<feature type="region of interest" description="N-terminal hotdog fold" evidence="7">
    <location>
        <begin position="1330"/>
        <end position="1467"/>
    </location>
</feature>
<evidence type="ECO:0000259" key="9">
    <source>
        <dbReference type="PROSITE" id="PS50075"/>
    </source>
</evidence>
<dbReference type="InterPro" id="IPR006162">
    <property type="entry name" value="Ppantetheine_attach_site"/>
</dbReference>
<evidence type="ECO:0000256" key="8">
    <source>
        <dbReference type="SAM" id="MobiDB-lite"/>
    </source>
</evidence>
<dbReference type="InterPro" id="IPR020841">
    <property type="entry name" value="PKS_Beta-ketoAc_synthase_dom"/>
</dbReference>
<evidence type="ECO:0000256" key="1">
    <source>
        <dbReference type="ARBA" id="ARBA00005179"/>
    </source>
</evidence>
<dbReference type="PROSITE" id="PS52004">
    <property type="entry name" value="KS3_2"/>
    <property type="match status" value="1"/>
</dbReference>
<dbReference type="Gene3D" id="3.40.50.150">
    <property type="entry name" value="Vaccinia Virus protein VP39"/>
    <property type="match status" value="1"/>
</dbReference>
<dbReference type="InterPro" id="IPR013094">
    <property type="entry name" value="AB_hydrolase_3"/>
</dbReference>
<keyword evidence="13" id="KW-1185">Reference proteome</keyword>
<dbReference type="CDD" id="cd02440">
    <property type="entry name" value="AdoMet_MTases"/>
    <property type="match status" value="1"/>
</dbReference>
<dbReference type="Pfam" id="PF14765">
    <property type="entry name" value="PS-DH"/>
    <property type="match status" value="1"/>
</dbReference>
<dbReference type="InterPro" id="IPR029063">
    <property type="entry name" value="SAM-dependent_MTases_sf"/>
</dbReference>
<evidence type="ECO:0000256" key="7">
    <source>
        <dbReference type="PROSITE-ProRule" id="PRU01363"/>
    </source>
</evidence>
<dbReference type="Pfam" id="PF07859">
    <property type="entry name" value="Abhydrolase_3"/>
    <property type="match status" value="1"/>
</dbReference>
<dbReference type="GO" id="GO:0006633">
    <property type="term" value="P:fatty acid biosynthetic process"/>
    <property type="evidence" value="ECO:0007669"/>
    <property type="project" value="InterPro"/>
</dbReference>
<dbReference type="GO" id="GO:0006508">
    <property type="term" value="P:proteolysis"/>
    <property type="evidence" value="ECO:0007669"/>
    <property type="project" value="InterPro"/>
</dbReference>
<dbReference type="SUPFAM" id="SSF55048">
    <property type="entry name" value="Probable ACP-binding domain of malonyl-CoA ACP transacylase"/>
    <property type="match status" value="1"/>
</dbReference>
<evidence type="ECO:0000256" key="2">
    <source>
        <dbReference type="ARBA" id="ARBA00022450"/>
    </source>
</evidence>
<feature type="active site" description="Proton donor; for dehydratase activity" evidence="7">
    <location>
        <position position="1555"/>
    </location>
</feature>
<dbReference type="CDD" id="cd00833">
    <property type="entry name" value="PKS"/>
    <property type="match status" value="1"/>
</dbReference>
<dbReference type="Gene3D" id="3.40.47.10">
    <property type="match status" value="1"/>
</dbReference>
<dbReference type="InterPro" id="IPR049551">
    <property type="entry name" value="PKS_DH_C"/>
</dbReference>
<dbReference type="Pfam" id="PF16073">
    <property type="entry name" value="SAT"/>
    <property type="match status" value="1"/>
</dbReference>
<dbReference type="SMART" id="SM00827">
    <property type="entry name" value="PKS_AT"/>
    <property type="match status" value="1"/>
</dbReference>
<dbReference type="InterPro" id="IPR050091">
    <property type="entry name" value="PKS_NRPS_Biosynth_Enz"/>
</dbReference>
<dbReference type="InterPro" id="IPR016035">
    <property type="entry name" value="Acyl_Trfase/lysoPLipase"/>
</dbReference>
<dbReference type="SMART" id="SM00823">
    <property type="entry name" value="PKS_PP"/>
    <property type="match status" value="1"/>
</dbReference>
<evidence type="ECO:0000256" key="6">
    <source>
        <dbReference type="ARBA" id="ARBA00023268"/>
    </source>
</evidence>